<reference evidence="2" key="1">
    <citation type="journal article" date="2020" name="Stud. Mycol.">
        <title>101 Dothideomycetes genomes: a test case for predicting lifestyles and emergence of pathogens.</title>
        <authorList>
            <person name="Haridas S."/>
            <person name="Albert R."/>
            <person name="Binder M."/>
            <person name="Bloem J."/>
            <person name="Labutti K."/>
            <person name="Salamov A."/>
            <person name="Andreopoulos B."/>
            <person name="Baker S."/>
            <person name="Barry K."/>
            <person name="Bills G."/>
            <person name="Bluhm B."/>
            <person name="Cannon C."/>
            <person name="Castanera R."/>
            <person name="Culley D."/>
            <person name="Daum C."/>
            <person name="Ezra D."/>
            <person name="Gonzalez J."/>
            <person name="Henrissat B."/>
            <person name="Kuo A."/>
            <person name="Liang C."/>
            <person name="Lipzen A."/>
            <person name="Lutzoni F."/>
            <person name="Magnuson J."/>
            <person name="Mondo S."/>
            <person name="Nolan M."/>
            <person name="Ohm R."/>
            <person name="Pangilinan J."/>
            <person name="Park H.-J."/>
            <person name="Ramirez L."/>
            <person name="Alfaro M."/>
            <person name="Sun H."/>
            <person name="Tritt A."/>
            <person name="Yoshinaga Y."/>
            <person name="Zwiers L.-H."/>
            <person name="Turgeon B."/>
            <person name="Goodwin S."/>
            <person name="Spatafora J."/>
            <person name="Crous P."/>
            <person name="Grigoriev I."/>
        </authorList>
    </citation>
    <scope>NUCLEOTIDE SEQUENCE</scope>
    <source>
        <strain evidence="2">CBS 473.64</strain>
    </source>
</reference>
<protein>
    <submittedName>
        <fullName evidence="2">Uncharacterized protein</fullName>
    </submittedName>
</protein>
<keyword evidence="1" id="KW-0812">Transmembrane</keyword>
<proteinExistence type="predicted"/>
<dbReference type="EMBL" id="MU006780">
    <property type="protein sequence ID" value="KAF2643286.1"/>
    <property type="molecule type" value="Genomic_DNA"/>
</dbReference>
<feature type="transmembrane region" description="Helical" evidence="1">
    <location>
        <begin position="6"/>
        <end position="25"/>
    </location>
</feature>
<name>A0A6A6S5W8_9PLEO</name>
<keyword evidence="1" id="KW-1133">Transmembrane helix</keyword>
<accession>A0A6A6S5W8</accession>
<evidence type="ECO:0000313" key="2">
    <source>
        <dbReference type="EMBL" id="KAF2643286.1"/>
    </source>
</evidence>
<keyword evidence="3" id="KW-1185">Reference proteome</keyword>
<dbReference type="Proteomes" id="UP000799753">
    <property type="component" value="Unassembled WGS sequence"/>
</dbReference>
<sequence>MNISYVCTFICRAFLFLFSIHHLLIRSRTSGFFWRSRSFLNVGTSEHPAVVRRHVIIVISEKVIRDLEGIESHSQLAFTSCHCEGGRVCMCNLRDTPLFECTPVMYVVEEYTTVLGPFLCLRDRPCFDFNGQHTTHASNRRC</sequence>
<gene>
    <name evidence="2" type="ORF">P280DRAFT_248759</name>
</gene>
<keyword evidence="1" id="KW-0472">Membrane</keyword>
<evidence type="ECO:0000313" key="3">
    <source>
        <dbReference type="Proteomes" id="UP000799753"/>
    </source>
</evidence>
<evidence type="ECO:0000256" key="1">
    <source>
        <dbReference type="SAM" id="Phobius"/>
    </source>
</evidence>
<dbReference type="AlphaFoldDB" id="A0A6A6S5W8"/>
<organism evidence="2 3">
    <name type="scientific">Massarina eburnea CBS 473.64</name>
    <dbReference type="NCBI Taxonomy" id="1395130"/>
    <lineage>
        <taxon>Eukaryota</taxon>
        <taxon>Fungi</taxon>
        <taxon>Dikarya</taxon>
        <taxon>Ascomycota</taxon>
        <taxon>Pezizomycotina</taxon>
        <taxon>Dothideomycetes</taxon>
        <taxon>Pleosporomycetidae</taxon>
        <taxon>Pleosporales</taxon>
        <taxon>Massarineae</taxon>
        <taxon>Massarinaceae</taxon>
        <taxon>Massarina</taxon>
    </lineage>
</organism>